<name>A0A9W4SKI3_9GLOM</name>
<dbReference type="GO" id="GO:0020037">
    <property type="term" value="F:heme binding"/>
    <property type="evidence" value="ECO:0007669"/>
    <property type="project" value="InterPro"/>
</dbReference>
<dbReference type="GO" id="GO:0004497">
    <property type="term" value="F:monooxygenase activity"/>
    <property type="evidence" value="ECO:0007669"/>
    <property type="project" value="InterPro"/>
</dbReference>
<dbReference type="Proteomes" id="UP001153678">
    <property type="component" value="Unassembled WGS sequence"/>
</dbReference>
<organism evidence="2 3">
    <name type="scientific">Funneliformis geosporum</name>
    <dbReference type="NCBI Taxonomy" id="1117311"/>
    <lineage>
        <taxon>Eukaryota</taxon>
        <taxon>Fungi</taxon>
        <taxon>Fungi incertae sedis</taxon>
        <taxon>Mucoromycota</taxon>
        <taxon>Glomeromycotina</taxon>
        <taxon>Glomeromycetes</taxon>
        <taxon>Glomerales</taxon>
        <taxon>Glomeraceae</taxon>
        <taxon>Funneliformis</taxon>
    </lineage>
</organism>
<evidence type="ECO:0000313" key="2">
    <source>
        <dbReference type="EMBL" id="CAI2173285.1"/>
    </source>
</evidence>
<accession>A0A9W4SKI3</accession>
<keyword evidence="3" id="KW-1185">Reference proteome</keyword>
<reference evidence="2" key="1">
    <citation type="submission" date="2022-08" db="EMBL/GenBank/DDBJ databases">
        <authorList>
            <person name="Kallberg Y."/>
            <person name="Tangrot J."/>
            <person name="Rosling A."/>
        </authorList>
    </citation>
    <scope>NUCLEOTIDE SEQUENCE</scope>
    <source>
        <strain evidence="2">Wild A</strain>
    </source>
</reference>
<comment type="caution">
    <text evidence="2">The sequence shown here is derived from an EMBL/GenBank/DDBJ whole genome shotgun (WGS) entry which is preliminary data.</text>
</comment>
<feature type="transmembrane region" description="Helical" evidence="1">
    <location>
        <begin position="100"/>
        <end position="121"/>
    </location>
</feature>
<dbReference type="EMBL" id="CAMKVN010001044">
    <property type="protein sequence ID" value="CAI2173285.1"/>
    <property type="molecule type" value="Genomic_DNA"/>
</dbReference>
<sequence>MLSKFEYMQNMFEYSLNSKYQRRIPYFAALQTSSFSKSSVIWTQNLVEEMMGLWEDGSDKNGCFDTELVEWNTYFNELLAGQNRKPKKTFKNDLHDASKFFNSIKTLIVGIYFFIIVLPWIQKYLPILGNTSKSHLENRDWLFSFVDEIIKQRRKEIEYTPQNEPLRFDMLTSMITANTDRDICEIKMVDEEHTQLMNDRGVLWETFVA</sequence>
<keyword evidence="1" id="KW-0472">Membrane</keyword>
<proteinExistence type="predicted"/>
<evidence type="ECO:0000313" key="3">
    <source>
        <dbReference type="Proteomes" id="UP001153678"/>
    </source>
</evidence>
<evidence type="ECO:0000256" key="1">
    <source>
        <dbReference type="SAM" id="Phobius"/>
    </source>
</evidence>
<gene>
    <name evidence="2" type="ORF">FWILDA_LOCUS6010</name>
</gene>
<dbReference type="InterPro" id="IPR036396">
    <property type="entry name" value="Cyt_P450_sf"/>
</dbReference>
<dbReference type="SUPFAM" id="SSF48264">
    <property type="entry name" value="Cytochrome P450"/>
    <property type="match status" value="1"/>
</dbReference>
<dbReference type="GO" id="GO:0005506">
    <property type="term" value="F:iron ion binding"/>
    <property type="evidence" value="ECO:0007669"/>
    <property type="project" value="InterPro"/>
</dbReference>
<dbReference type="OrthoDB" id="1470350at2759"/>
<dbReference type="AlphaFoldDB" id="A0A9W4SKI3"/>
<keyword evidence="1" id="KW-1133">Transmembrane helix</keyword>
<dbReference type="Gene3D" id="1.10.630.10">
    <property type="entry name" value="Cytochrome P450"/>
    <property type="match status" value="1"/>
</dbReference>
<protein>
    <submittedName>
        <fullName evidence="2">15319_t:CDS:1</fullName>
    </submittedName>
</protein>
<keyword evidence="1" id="KW-0812">Transmembrane</keyword>
<dbReference type="GO" id="GO:0016705">
    <property type="term" value="F:oxidoreductase activity, acting on paired donors, with incorporation or reduction of molecular oxygen"/>
    <property type="evidence" value="ECO:0007669"/>
    <property type="project" value="InterPro"/>
</dbReference>